<protein>
    <recommendedName>
        <fullName evidence="9">PA domain-containing protein</fullName>
    </recommendedName>
</protein>
<evidence type="ECO:0000313" key="11">
    <source>
        <dbReference type="Proteomes" id="UP001160483"/>
    </source>
</evidence>
<accession>A0AAU9LBT7</accession>
<dbReference type="AlphaFoldDB" id="A0AAU9LBT7"/>
<feature type="transmembrane region" description="Helical" evidence="7">
    <location>
        <begin position="434"/>
        <end position="463"/>
    </location>
</feature>
<feature type="transmembrane region" description="Helical" evidence="7">
    <location>
        <begin position="579"/>
        <end position="600"/>
    </location>
</feature>
<name>A0AAU9LBT7_9STRA</name>
<keyword evidence="5 7" id="KW-1133">Transmembrane helix</keyword>
<dbReference type="Gene3D" id="3.50.30.30">
    <property type="match status" value="1"/>
</dbReference>
<dbReference type="EMBL" id="CAKKTJ010000336">
    <property type="protein sequence ID" value="CAH0482975.1"/>
    <property type="molecule type" value="Genomic_DNA"/>
</dbReference>
<evidence type="ECO:0000256" key="6">
    <source>
        <dbReference type="ARBA" id="ARBA00023136"/>
    </source>
</evidence>
<evidence type="ECO:0000256" key="5">
    <source>
        <dbReference type="ARBA" id="ARBA00022989"/>
    </source>
</evidence>
<dbReference type="GO" id="GO:0033619">
    <property type="term" value="P:membrane protein proteolysis"/>
    <property type="evidence" value="ECO:0007669"/>
    <property type="project" value="TreeGrafter"/>
</dbReference>
<evidence type="ECO:0000256" key="2">
    <source>
        <dbReference type="ARBA" id="ARBA00006859"/>
    </source>
</evidence>
<evidence type="ECO:0000256" key="3">
    <source>
        <dbReference type="ARBA" id="ARBA00022692"/>
    </source>
</evidence>
<dbReference type="GO" id="GO:0005765">
    <property type="term" value="C:lysosomal membrane"/>
    <property type="evidence" value="ECO:0007669"/>
    <property type="project" value="TreeGrafter"/>
</dbReference>
<gene>
    <name evidence="10" type="ORF">PBS003_LOCUS9552</name>
</gene>
<comment type="caution">
    <text evidence="10">The sequence shown here is derived from an EMBL/GenBank/DDBJ whole genome shotgun (WGS) entry which is preliminary data.</text>
</comment>
<reference evidence="10" key="1">
    <citation type="submission" date="2021-11" db="EMBL/GenBank/DDBJ databases">
        <authorList>
            <person name="Islam A."/>
            <person name="Islam S."/>
            <person name="Flora M.S."/>
            <person name="Rahman M."/>
            <person name="Ziaur R.M."/>
            <person name="Epstein J.H."/>
            <person name="Hassan M."/>
            <person name="Klassen M."/>
            <person name="Woodard K."/>
            <person name="Webb A."/>
            <person name="Webby R.J."/>
            <person name="El Zowalaty M.E."/>
        </authorList>
    </citation>
    <scope>NUCLEOTIDE SEQUENCE</scope>
    <source>
        <strain evidence="10">Pbs3</strain>
    </source>
</reference>
<feature type="transmembrane region" description="Helical" evidence="7">
    <location>
        <begin position="368"/>
        <end position="387"/>
    </location>
</feature>
<feature type="transmembrane region" description="Helical" evidence="7">
    <location>
        <begin position="498"/>
        <end position="519"/>
    </location>
</feature>
<comment type="subcellular location">
    <subcellularLocation>
        <location evidence="1">Endomembrane system</location>
        <topology evidence="1">Multi-pass membrane protein</topology>
    </subcellularLocation>
</comment>
<dbReference type="InterPro" id="IPR006639">
    <property type="entry name" value="Preselin/SPP"/>
</dbReference>
<evidence type="ECO:0000259" key="9">
    <source>
        <dbReference type="Pfam" id="PF02225"/>
    </source>
</evidence>
<evidence type="ECO:0000256" key="8">
    <source>
        <dbReference type="SAM" id="SignalP"/>
    </source>
</evidence>
<dbReference type="Pfam" id="PF04258">
    <property type="entry name" value="Peptidase_A22B"/>
    <property type="match status" value="1"/>
</dbReference>
<evidence type="ECO:0000313" key="10">
    <source>
        <dbReference type="EMBL" id="CAH0482975.1"/>
    </source>
</evidence>
<evidence type="ECO:0000256" key="1">
    <source>
        <dbReference type="ARBA" id="ARBA00004127"/>
    </source>
</evidence>
<sequence length="795" mass="86495">MRLFVRALLLLLVGIAAALCVAKNPADSILSAVVKVKKSEAVFYASSAAEENWGASLEAQKLSDGERHAFYPLVYNATGLGDGFGCTSKETLLNHSTSGNVSVSFNLSGTSSAALLGLPDEPFVLLVDRSGCTFAEKAFYAQELGAAILIVTDTREQLHNRVSAAGTSKEDKQMEYSCSRGSGNLDSNVEINDFTSSVWAEDTGVRSCAGSSRCSSHMCTPSGGANKQVCCVWDIPDLMGFNTSNVVTDKSSVSGIVVVRISIADGDSLKRMLASRSEDKDGQLLISVYERDPPLVDPSQVILWIVACATVLIGSYKGAAYERTKAQLKAALIAADVTSSDAIALARVAYEEHDEQVPEQEHFDLKSWHALAFLVLGSGILFLLFFVNLVIVVVIIFGIGAVFATFQIIWAPLMRRFPIKILHKLPWRDVLWQWDRILVPATWSIGNLLALVLSCGIVLLWFLVRFHSYSWIFQDIFGVCFCLVFLRSARLPNVKVASVLLVLAFLYDIFMVFISPYIFNKSVMIKVATGGAQSTATGGVSSGYCLRYPADTKHDCHGELMPILLRVPKVLDWRAGSSLLGLGDIVLPGLLLVFCARYDYATRGQLFGRLVPPHGKAFDQRPVCHVLDGSLATTHGDDADLDMIGAELGTKRHYPCRRGLFCLLIWGYTVGLLLANIGVVTSGNGQPALMYLVPCTLGVLVIVGWRRGILGKLWVGPPELVPGYAHRESTISGGRLDIYGATRFIDPTKSATSELVLLQQHQIGTDTPMSGGLYEISDDSRPLSFVQQHCGKFKR</sequence>
<keyword evidence="4" id="KW-0378">Hydrolase</keyword>
<feature type="transmembrane region" description="Helical" evidence="7">
    <location>
        <begin position="688"/>
        <end position="705"/>
    </location>
</feature>
<feature type="signal peptide" evidence="8">
    <location>
        <begin position="1"/>
        <end position="18"/>
    </location>
</feature>
<dbReference type="GO" id="GO:0042500">
    <property type="term" value="F:aspartic endopeptidase activity, intramembrane cleaving"/>
    <property type="evidence" value="ECO:0007669"/>
    <property type="project" value="InterPro"/>
</dbReference>
<proteinExistence type="inferred from homology"/>
<feature type="transmembrane region" description="Helical" evidence="7">
    <location>
        <begin position="660"/>
        <end position="682"/>
    </location>
</feature>
<feature type="domain" description="PA" evidence="9">
    <location>
        <begin position="71"/>
        <end position="164"/>
    </location>
</feature>
<feature type="chain" id="PRO_5043964549" description="PA domain-containing protein" evidence="8">
    <location>
        <begin position="19"/>
        <end position="795"/>
    </location>
</feature>
<dbReference type="PANTHER" id="PTHR12174:SF75">
    <property type="entry name" value="SIGNAL PEPTIDE PEPTIDASE-LIKE 2"/>
    <property type="match status" value="1"/>
</dbReference>
<dbReference type="InterPro" id="IPR003137">
    <property type="entry name" value="PA_domain"/>
</dbReference>
<dbReference type="Pfam" id="PF02225">
    <property type="entry name" value="PA"/>
    <property type="match status" value="1"/>
</dbReference>
<dbReference type="PANTHER" id="PTHR12174">
    <property type="entry name" value="SIGNAL PEPTIDE PEPTIDASE"/>
    <property type="match status" value="1"/>
</dbReference>
<organism evidence="10 11">
    <name type="scientific">Peronospora belbahrii</name>
    <dbReference type="NCBI Taxonomy" id="622444"/>
    <lineage>
        <taxon>Eukaryota</taxon>
        <taxon>Sar</taxon>
        <taxon>Stramenopiles</taxon>
        <taxon>Oomycota</taxon>
        <taxon>Peronosporomycetes</taxon>
        <taxon>Peronosporales</taxon>
        <taxon>Peronosporaceae</taxon>
        <taxon>Peronospora</taxon>
    </lineage>
</organism>
<dbReference type="SMART" id="SM00730">
    <property type="entry name" value="PSN"/>
    <property type="match status" value="1"/>
</dbReference>
<dbReference type="InterPro" id="IPR007369">
    <property type="entry name" value="Peptidase_A22B_SPP"/>
</dbReference>
<keyword evidence="8" id="KW-0732">Signal</keyword>
<dbReference type="GO" id="GO:0030660">
    <property type="term" value="C:Golgi-associated vesicle membrane"/>
    <property type="evidence" value="ECO:0007669"/>
    <property type="project" value="TreeGrafter"/>
</dbReference>
<keyword evidence="6 7" id="KW-0472">Membrane</keyword>
<dbReference type="GO" id="GO:0098554">
    <property type="term" value="C:cytoplasmic side of endoplasmic reticulum membrane"/>
    <property type="evidence" value="ECO:0007669"/>
    <property type="project" value="TreeGrafter"/>
</dbReference>
<dbReference type="GO" id="GO:0098553">
    <property type="term" value="C:lumenal side of endoplasmic reticulum membrane"/>
    <property type="evidence" value="ECO:0007669"/>
    <property type="project" value="TreeGrafter"/>
</dbReference>
<evidence type="ECO:0000256" key="7">
    <source>
        <dbReference type="SAM" id="Phobius"/>
    </source>
</evidence>
<keyword evidence="3 7" id="KW-0812">Transmembrane</keyword>
<dbReference type="Proteomes" id="UP001160483">
    <property type="component" value="Unassembled WGS sequence"/>
</dbReference>
<feature type="transmembrane region" description="Helical" evidence="7">
    <location>
        <begin position="393"/>
        <end position="413"/>
    </location>
</feature>
<comment type="similarity">
    <text evidence="2">Belongs to the peptidase A22B family.</text>
</comment>
<evidence type="ECO:0000256" key="4">
    <source>
        <dbReference type="ARBA" id="ARBA00022801"/>
    </source>
</evidence>